<feature type="domain" description="DUF6594" evidence="2">
    <location>
        <begin position="7"/>
        <end position="282"/>
    </location>
</feature>
<dbReference type="PANTHER" id="PTHR34502:SF5">
    <property type="entry name" value="DUF6594 DOMAIN-CONTAINING PROTEIN"/>
    <property type="match status" value="1"/>
</dbReference>
<comment type="caution">
    <text evidence="3">The sequence shown here is derived from an EMBL/GenBank/DDBJ whole genome shotgun (WGS) entry which is preliminary data.</text>
</comment>
<dbReference type="Pfam" id="PF20237">
    <property type="entry name" value="DUF6594"/>
    <property type="match status" value="1"/>
</dbReference>
<keyword evidence="1" id="KW-1133">Transmembrane helix</keyword>
<evidence type="ECO:0000313" key="4">
    <source>
        <dbReference type="Proteomes" id="UP001305779"/>
    </source>
</evidence>
<keyword evidence="1" id="KW-0472">Membrane</keyword>
<feature type="transmembrane region" description="Helical" evidence="1">
    <location>
        <begin position="251"/>
        <end position="269"/>
    </location>
</feature>
<reference evidence="3 4" key="1">
    <citation type="journal article" date="2023" name="G3 (Bethesda)">
        <title>A chromosome-level genome assembly of Zasmidium syzygii isolated from banana leaves.</title>
        <authorList>
            <person name="van Westerhoven A.C."/>
            <person name="Mehrabi R."/>
            <person name="Talebi R."/>
            <person name="Steentjes M.B.F."/>
            <person name="Corcolon B."/>
            <person name="Chong P.A."/>
            <person name="Kema G.H.J."/>
            <person name="Seidl M.F."/>
        </authorList>
    </citation>
    <scope>NUCLEOTIDE SEQUENCE [LARGE SCALE GENOMIC DNA]</scope>
    <source>
        <strain evidence="3 4">P124</strain>
    </source>
</reference>
<accession>A0ABR0EMK2</accession>
<proteinExistence type="predicted"/>
<dbReference type="EMBL" id="JAXOVC010000004">
    <property type="protein sequence ID" value="KAK4502700.1"/>
    <property type="molecule type" value="Genomic_DNA"/>
</dbReference>
<keyword evidence="1" id="KW-0812">Transmembrane</keyword>
<evidence type="ECO:0000259" key="2">
    <source>
        <dbReference type="Pfam" id="PF20237"/>
    </source>
</evidence>
<dbReference type="InterPro" id="IPR046529">
    <property type="entry name" value="DUF6594"/>
</dbReference>
<sequence>MTDPNGYHRLAEWIMGPFPEAAIFRKFSPLAMINLLSLQAELIDLEDEFQRIRYEDDQSNDPKERNFSRYFRDLHQSEGGGRDHQYQMLLQIRRKLNEYYAALLQASQISKLGQPTTADLEFLRGWIAGPKEGGNFLQIAELFTWEAAPDADPAEKKRLERDLVTLHVQPTEQDPASQFVTSRLLGLYHWIWGSRSSARKQNKTTDHLSGAMHYQNESLLRLNTIAISVVSSAMPVVSIIALYYIKSTIQRIGALVAFTTLFALALATFTNARRLEIFATTST</sequence>
<evidence type="ECO:0000256" key="1">
    <source>
        <dbReference type="SAM" id="Phobius"/>
    </source>
</evidence>
<dbReference type="Proteomes" id="UP001305779">
    <property type="component" value="Unassembled WGS sequence"/>
</dbReference>
<protein>
    <recommendedName>
        <fullName evidence="2">DUF6594 domain-containing protein</fullName>
    </recommendedName>
</protein>
<evidence type="ECO:0000313" key="3">
    <source>
        <dbReference type="EMBL" id="KAK4502700.1"/>
    </source>
</evidence>
<organism evidence="3 4">
    <name type="scientific">Zasmidium cellare</name>
    <name type="common">Wine cellar mold</name>
    <name type="synonym">Racodium cellare</name>
    <dbReference type="NCBI Taxonomy" id="395010"/>
    <lineage>
        <taxon>Eukaryota</taxon>
        <taxon>Fungi</taxon>
        <taxon>Dikarya</taxon>
        <taxon>Ascomycota</taxon>
        <taxon>Pezizomycotina</taxon>
        <taxon>Dothideomycetes</taxon>
        <taxon>Dothideomycetidae</taxon>
        <taxon>Mycosphaerellales</taxon>
        <taxon>Mycosphaerellaceae</taxon>
        <taxon>Zasmidium</taxon>
    </lineage>
</organism>
<dbReference type="PANTHER" id="PTHR34502">
    <property type="entry name" value="DUF6594 DOMAIN-CONTAINING PROTEIN-RELATED"/>
    <property type="match status" value="1"/>
</dbReference>
<keyword evidence="4" id="KW-1185">Reference proteome</keyword>
<feature type="transmembrane region" description="Helical" evidence="1">
    <location>
        <begin position="222"/>
        <end position="245"/>
    </location>
</feature>
<name>A0ABR0EMK2_ZASCE</name>
<gene>
    <name evidence="3" type="ORF">PRZ48_006126</name>
</gene>